<accession>A0ABR6NMB2</accession>
<comment type="caution">
    <text evidence="1">The sequence shown here is derived from an EMBL/GenBank/DDBJ whole genome shotgun (WGS) entry which is preliminary data.</text>
</comment>
<dbReference type="Gene3D" id="3.50.50.60">
    <property type="entry name" value="FAD/NAD(P)-binding domain"/>
    <property type="match status" value="1"/>
</dbReference>
<dbReference type="InterPro" id="IPR036188">
    <property type="entry name" value="FAD/NAD-bd_sf"/>
</dbReference>
<evidence type="ECO:0000313" key="2">
    <source>
        <dbReference type="Proteomes" id="UP001138540"/>
    </source>
</evidence>
<dbReference type="EC" id="1.5.99.6" evidence="1"/>
<dbReference type="EMBL" id="JACHKA010000001">
    <property type="protein sequence ID" value="MBB5987339.1"/>
    <property type="molecule type" value="Genomic_DNA"/>
</dbReference>
<dbReference type="RefSeq" id="WP_184155820.1">
    <property type="nucleotide sequence ID" value="NZ_JACHKA010000001.1"/>
</dbReference>
<sequence>MASITQSEDDRLGMTSAVTRRDLINGALAGAGAMLMAGAGGSAARAGEAGADAISGYGGVGDYASSNGNTLPVMNAAHGIRDALYEGWEKAPVSEHYDLVIVGGGPSGLMAAHEFAKLTGGVKSCLILENHDVFGGASRQNDFLVEGVHLTGPQAANGFLIPEAGSGTQMDRLFDELGLPRQYEFGALAPGIAPVRCATDNYAPMDGLAESEVDVAYYFDRGDGAAGPTWRRNIWANALAETPFPPALRRDLLAWRAGSQEGDPPPELLDRMSYRQYLEELKGFDPGVTRVARPHTSLLTGVSPDAVSARAARIYVRPSPRMDPSFPGGNSVLARALVKKLVPEGIEGEDRFADVAQRPIRFAALDRPGQATRIRLGATVFSVRHRAGGMGAGGTGAGGTGVDVAYVKGGKPARITAGAVVMASGGWVTRRVVADLPPEIAEAYAQFVHAPALVVNVALTNWRFLHRLGASAARWFDDEGMFGFVGNIRRPMLIDGSAPALAPDKPALFTLYTGLYSPGEADARMQATAHRMRLMATPYADYERTIRAQMTHLFGPTGFDAKRDIAGIVLNRWGHARVVQYPGFFYGAEGRPGPREIVARGFGQIIIAHSELEGAQNYTGAFKHGARAAREAVARLGLG</sequence>
<proteinExistence type="predicted"/>
<keyword evidence="1" id="KW-0560">Oxidoreductase</keyword>
<reference evidence="1 2" key="1">
    <citation type="submission" date="2020-08" db="EMBL/GenBank/DDBJ databases">
        <title>Exploring microbial biodiversity for novel pathways involved in the catabolism of aromatic compounds derived from lignin.</title>
        <authorList>
            <person name="Elkins J."/>
        </authorList>
    </citation>
    <scope>NUCLEOTIDE SEQUENCE [LARGE SCALE GENOMIC DNA]</scope>
    <source>
        <strain evidence="1 2">B1D3A</strain>
    </source>
</reference>
<keyword evidence="2" id="KW-1185">Reference proteome</keyword>
<dbReference type="Proteomes" id="UP001138540">
    <property type="component" value="Unassembled WGS sequence"/>
</dbReference>
<dbReference type="GO" id="GO:0050289">
    <property type="term" value="F:spermidine dehydrogenase activity"/>
    <property type="evidence" value="ECO:0007669"/>
    <property type="project" value="UniProtKB-EC"/>
</dbReference>
<gene>
    <name evidence="1" type="ORF">HNP60_003313</name>
</gene>
<dbReference type="InterPro" id="IPR050464">
    <property type="entry name" value="Zeta_carotene_desat/Oxidored"/>
</dbReference>
<organism evidence="1 2">
    <name type="scientific">Sphingobium lignivorans</name>
    <dbReference type="NCBI Taxonomy" id="2735886"/>
    <lineage>
        <taxon>Bacteria</taxon>
        <taxon>Pseudomonadati</taxon>
        <taxon>Pseudomonadota</taxon>
        <taxon>Alphaproteobacteria</taxon>
        <taxon>Sphingomonadales</taxon>
        <taxon>Sphingomonadaceae</taxon>
        <taxon>Sphingobium</taxon>
    </lineage>
</organism>
<name>A0ABR6NMB2_9SPHN</name>
<dbReference type="InterPro" id="IPR006311">
    <property type="entry name" value="TAT_signal"/>
</dbReference>
<protein>
    <submittedName>
        <fullName evidence="1">Spermidine dehydrogenase</fullName>
        <ecNumber evidence="1">1.5.99.6</ecNumber>
    </submittedName>
</protein>
<dbReference type="Pfam" id="PF13450">
    <property type="entry name" value="NAD_binding_8"/>
    <property type="match status" value="1"/>
</dbReference>
<dbReference type="SUPFAM" id="SSF51905">
    <property type="entry name" value="FAD/NAD(P)-binding domain"/>
    <property type="match status" value="1"/>
</dbReference>
<evidence type="ECO:0000313" key="1">
    <source>
        <dbReference type="EMBL" id="MBB5987339.1"/>
    </source>
</evidence>
<dbReference type="PANTHER" id="PTHR42923">
    <property type="entry name" value="PROTOPORPHYRINOGEN OXIDASE"/>
    <property type="match status" value="1"/>
</dbReference>
<dbReference type="PROSITE" id="PS51318">
    <property type="entry name" value="TAT"/>
    <property type="match status" value="1"/>
</dbReference>